<dbReference type="PANTHER" id="PTHR10334">
    <property type="entry name" value="CYSTEINE-RICH SECRETORY PROTEIN-RELATED"/>
    <property type="match status" value="1"/>
</dbReference>
<gene>
    <name evidence="3" type="primary">VAP-1</name>
</gene>
<keyword evidence="1" id="KW-0732">Signal</keyword>
<dbReference type="EMBL" id="GU451047">
    <property type="protein sequence ID" value="ADV57653.1"/>
    <property type="molecule type" value="mRNA"/>
</dbReference>
<dbReference type="SMART" id="SM00198">
    <property type="entry name" value="SCP"/>
    <property type="match status" value="1"/>
</dbReference>
<dbReference type="CDD" id="cd05380">
    <property type="entry name" value="CAP_euk"/>
    <property type="match status" value="1"/>
</dbReference>
<dbReference type="InterPro" id="IPR035940">
    <property type="entry name" value="CAP_sf"/>
</dbReference>
<sequence length="202" mass="22317">MFRLLLASALLVGPIVATKYTTSEKQALVDAHNRLRRTLAKGEAQAKNGLMEEGANIREISWDNGLETQANNWAKACNFEHPDESEYGQNLAAQMPFVSRASTLTRPDKWWSEITKYSGNPQLEWGSSTGHFTQMAWAETDKVGCALQNCTNGADQGFSYDNWTFTVCNYLVHGNVIDENIYETGSPCSQCSVGCNDGLCSD</sequence>
<evidence type="ECO:0000313" key="4">
    <source>
        <dbReference type="EMBL" id="ADV57662.1"/>
    </source>
</evidence>
<organism evidence="3">
    <name type="scientific">Bursaphelenchus doui</name>
    <dbReference type="NCBI Taxonomy" id="359799"/>
    <lineage>
        <taxon>Eukaryota</taxon>
        <taxon>Metazoa</taxon>
        <taxon>Ecdysozoa</taxon>
        <taxon>Nematoda</taxon>
        <taxon>Chromadorea</taxon>
        <taxon>Rhabditida</taxon>
        <taxon>Tylenchina</taxon>
        <taxon>Tylenchomorpha</taxon>
        <taxon>Aphelenchoidea</taxon>
        <taxon>Aphelenchoididae</taxon>
        <taxon>Bursaphelenchus</taxon>
    </lineage>
</organism>
<dbReference type="SMR" id="F2VLM6"/>
<dbReference type="InterPro" id="IPR002413">
    <property type="entry name" value="V5_allergen-like"/>
</dbReference>
<dbReference type="InterPro" id="IPR001283">
    <property type="entry name" value="CRISP-related"/>
</dbReference>
<dbReference type="Gene3D" id="3.40.33.10">
    <property type="entry name" value="CAP"/>
    <property type="match status" value="1"/>
</dbReference>
<reference evidence="4" key="1">
    <citation type="submission" date="2010-01" db="EMBL/GenBank/DDBJ databases">
        <title>Cloning and characterization of three allergen-like protein genes from the pine wood nematode Bursaphelenchus xylophilus.</title>
        <authorList>
            <person name="Lin S."/>
            <person name="Jian H."/>
        </authorList>
    </citation>
    <scope>NUCLEOTIDE SEQUENCE</scope>
</reference>
<dbReference type="PRINTS" id="PR00838">
    <property type="entry name" value="V5ALLERGEN"/>
</dbReference>
<evidence type="ECO:0000259" key="2">
    <source>
        <dbReference type="SMART" id="SM00198"/>
    </source>
</evidence>
<evidence type="ECO:0000313" key="3">
    <source>
        <dbReference type="EMBL" id="ADV57653.1"/>
    </source>
</evidence>
<feature type="signal peptide" evidence="1">
    <location>
        <begin position="1"/>
        <end position="17"/>
    </location>
</feature>
<dbReference type="InterPro" id="IPR014044">
    <property type="entry name" value="CAP_dom"/>
</dbReference>
<dbReference type="Pfam" id="PF00188">
    <property type="entry name" value="CAP"/>
    <property type="match status" value="1"/>
</dbReference>
<name>F2VLM6_9BILA</name>
<dbReference type="PROSITE" id="PS01009">
    <property type="entry name" value="CRISP_1"/>
    <property type="match status" value="1"/>
</dbReference>
<feature type="chain" id="PRO_5007656573" evidence="1">
    <location>
        <begin position="18"/>
        <end position="202"/>
    </location>
</feature>
<dbReference type="InterPro" id="IPR018244">
    <property type="entry name" value="Allrgn_V5/Tpx1_CS"/>
</dbReference>
<dbReference type="EMBL" id="GU451056">
    <property type="protein sequence ID" value="ADV57662.1"/>
    <property type="molecule type" value="Genomic_DNA"/>
</dbReference>
<dbReference type="SUPFAM" id="SSF55797">
    <property type="entry name" value="PR-1-like"/>
    <property type="match status" value="1"/>
</dbReference>
<evidence type="ECO:0000256" key="1">
    <source>
        <dbReference type="SAM" id="SignalP"/>
    </source>
</evidence>
<protein>
    <submittedName>
        <fullName evidence="3">Venom allergen-like protein 1</fullName>
    </submittedName>
</protein>
<proteinExistence type="evidence at transcript level"/>
<accession>F2VLM6</accession>
<dbReference type="AlphaFoldDB" id="F2VLM6"/>
<feature type="domain" description="SCP" evidence="2">
    <location>
        <begin position="23"/>
        <end position="178"/>
    </location>
</feature>
<dbReference type="PRINTS" id="PR00837">
    <property type="entry name" value="V5TPXLIKE"/>
</dbReference>
<dbReference type="GO" id="GO:0005576">
    <property type="term" value="C:extracellular region"/>
    <property type="evidence" value="ECO:0007669"/>
    <property type="project" value="InterPro"/>
</dbReference>
<reference evidence="3" key="2">
    <citation type="journal article" date="2011" name="Exp. Parasitol.">
        <title>Cloning and characterization of a venom allergen-like protein gene cluster from the pinewood nematode Bursaphelenchus xylophilus.</title>
        <authorList>
            <person name="Lin S."/>
            <person name="Jian H."/>
            <person name="Zhao H."/>
            <person name="Yang D."/>
            <person name="Liu Q."/>
        </authorList>
    </citation>
    <scope>NUCLEOTIDE SEQUENCE</scope>
</reference>